<feature type="region of interest" description="Disordered" evidence="1">
    <location>
        <begin position="345"/>
        <end position="464"/>
    </location>
</feature>
<evidence type="ECO:0000256" key="1">
    <source>
        <dbReference type="SAM" id="MobiDB-lite"/>
    </source>
</evidence>
<organism evidence="3">
    <name type="scientific">uncultured Mycobacterium sp</name>
    <dbReference type="NCBI Taxonomy" id="171292"/>
    <lineage>
        <taxon>Bacteria</taxon>
        <taxon>Bacillati</taxon>
        <taxon>Actinomycetota</taxon>
        <taxon>Actinomycetes</taxon>
        <taxon>Mycobacteriales</taxon>
        <taxon>Mycobacteriaceae</taxon>
        <taxon>Mycobacterium</taxon>
        <taxon>environmental samples</taxon>
    </lineage>
</organism>
<dbReference type="InterPro" id="IPR029058">
    <property type="entry name" value="AB_hydrolase_fold"/>
</dbReference>
<dbReference type="EMBL" id="FLQS01000029">
    <property type="protein sequence ID" value="SBS76725.1"/>
    <property type="molecule type" value="Genomic_DNA"/>
</dbReference>
<protein>
    <submittedName>
        <fullName evidence="3">PE-PPE, C-terminal domain protein</fullName>
    </submittedName>
</protein>
<name>A0A1Y5PDD4_9MYCO</name>
<accession>A0A1Y5PDD4</accession>
<evidence type="ECO:0000313" key="3">
    <source>
        <dbReference type="EMBL" id="SBS76725.1"/>
    </source>
</evidence>
<sequence>MNLRFSLLTVAQRSMWIAIFAVAAIVSLTAPLSVSTPTRLLGTYLIATTQLPPILTIHGAALAKVADPYISFAVGGQPPQPESEVNYPAAWFPFSGPFSTDSLNVSVHKGLAALQGDVAGDPAPVVFGWSQGATVITVYKRAFNEQYANPTQGEVIPTPTFITIGNPDRPNGGMWQAFAPLYIPIIDMPFFGATPTETAGASPGQITTYDFIQQYDFFGDFPNRPLNLVALANAALGAYWGHGTYGQVSPNSGVLQDQVGDTAYYMIPQKILPLLEPLKLIGVPDPILAVLDAPLRVLVENGYDRTISPGTPTSVSFAPIVAPMHLLNNLALSIPTGLDDGLQEAGFGRPFGTTPAGPYGVGGPPISLPGNDSATTLPASVQAALQSTDSQSTTKSAAATGNSAPTRKPSTATMARKSTTQVSEAHADQQGTKPSGDSRTTKTKSSTPSGGTSHGLGKPKPANQ</sequence>
<feature type="compositionally biased region" description="Low complexity" evidence="1">
    <location>
        <begin position="435"/>
        <end position="451"/>
    </location>
</feature>
<proteinExistence type="predicted"/>
<dbReference type="Gene3D" id="3.40.50.1820">
    <property type="entry name" value="alpha/beta hydrolase"/>
    <property type="match status" value="1"/>
</dbReference>
<evidence type="ECO:0000259" key="2">
    <source>
        <dbReference type="Pfam" id="PF08237"/>
    </source>
</evidence>
<feature type="compositionally biased region" description="Polar residues" evidence="1">
    <location>
        <begin position="370"/>
        <end position="433"/>
    </location>
</feature>
<feature type="domain" description="PE-PPE" evidence="2">
    <location>
        <begin position="80"/>
        <end position="304"/>
    </location>
</feature>
<gene>
    <name evidence="3" type="ORF">MHPYR_350067</name>
</gene>
<reference evidence="3" key="1">
    <citation type="submission" date="2016-03" db="EMBL/GenBank/DDBJ databases">
        <authorList>
            <person name="Ploux O."/>
        </authorList>
    </citation>
    <scope>NUCLEOTIDE SEQUENCE</scope>
    <source>
        <strain evidence="3">UC10</strain>
    </source>
</reference>
<dbReference type="InterPro" id="IPR013228">
    <property type="entry name" value="PE-PPE_C"/>
</dbReference>
<dbReference type="Pfam" id="PF08237">
    <property type="entry name" value="PE-PPE"/>
    <property type="match status" value="1"/>
</dbReference>
<dbReference type="AlphaFoldDB" id="A0A1Y5PDD4"/>